<evidence type="ECO:0000256" key="2">
    <source>
        <dbReference type="ARBA" id="ARBA00022729"/>
    </source>
</evidence>
<dbReference type="InterPro" id="IPR036962">
    <property type="entry name" value="Glyco_hydro_3_N_sf"/>
</dbReference>
<dbReference type="SMART" id="SM01217">
    <property type="entry name" value="Fn3_like"/>
    <property type="match status" value="1"/>
</dbReference>
<dbReference type="RefSeq" id="WP_108824563.1">
    <property type="nucleotide sequence ID" value="NZ_CP023004.1"/>
</dbReference>
<dbReference type="SMART" id="SM00758">
    <property type="entry name" value="PA14"/>
    <property type="match status" value="1"/>
</dbReference>
<dbReference type="Gene3D" id="3.20.20.300">
    <property type="entry name" value="Glycoside hydrolase, family 3, N-terminal domain"/>
    <property type="match status" value="1"/>
</dbReference>
<dbReference type="GO" id="GO:0046556">
    <property type="term" value="F:alpha-L-arabinofuranosidase activity"/>
    <property type="evidence" value="ECO:0007669"/>
    <property type="project" value="TreeGrafter"/>
</dbReference>
<dbReference type="Proteomes" id="UP000244896">
    <property type="component" value="Chromosome"/>
</dbReference>
<dbReference type="Pfam" id="PF01915">
    <property type="entry name" value="Glyco_hydro_3_C"/>
    <property type="match status" value="1"/>
</dbReference>
<dbReference type="InterPro" id="IPR036881">
    <property type="entry name" value="Glyco_hydro_3_C_sf"/>
</dbReference>
<dbReference type="PANTHER" id="PTHR42721">
    <property type="entry name" value="SUGAR HYDROLASE-RELATED"/>
    <property type="match status" value="1"/>
</dbReference>
<dbReference type="AlphaFoldDB" id="A0A2U8E1L0"/>
<dbReference type="InterPro" id="IPR011658">
    <property type="entry name" value="PA14_dom"/>
</dbReference>
<evidence type="ECO:0000313" key="6">
    <source>
        <dbReference type="EMBL" id="AWI08753.1"/>
    </source>
</evidence>
<name>A0A2U8E1L0_9BACT</name>
<dbReference type="OrthoDB" id="9805821at2"/>
<dbReference type="InterPro" id="IPR044993">
    <property type="entry name" value="BXL"/>
</dbReference>
<dbReference type="EMBL" id="CP023004">
    <property type="protein sequence ID" value="AWI08753.1"/>
    <property type="molecule type" value="Genomic_DNA"/>
</dbReference>
<evidence type="ECO:0000256" key="4">
    <source>
        <dbReference type="SAM" id="SignalP"/>
    </source>
</evidence>
<feature type="chain" id="PRO_5015945677" description="PA14 domain-containing protein" evidence="4">
    <location>
        <begin position="26"/>
        <end position="883"/>
    </location>
</feature>
<dbReference type="Pfam" id="PF07691">
    <property type="entry name" value="PA14"/>
    <property type="match status" value="1"/>
</dbReference>
<dbReference type="Gene3D" id="3.40.50.1700">
    <property type="entry name" value="Glycoside hydrolase family 3 C-terminal domain"/>
    <property type="match status" value="2"/>
</dbReference>
<dbReference type="SUPFAM" id="SSF56988">
    <property type="entry name" value="Anthrax protective antigen"/>
    <property type="match status" value="1"/>
</dbReference>
<feature type="signal peptide" evidence="4">
    <location>
        <begin position="1"/>
        <end position="25"/>
    </location>
</feature>
<evidence type="ECO:0000259" key="5">
    <source>
        <dbReference type="PROSITE" id="PS51820"/>
    </source>
</evidence>
<evidence type="ECO:0000256" key="3">
    <source>
        <dbReference type="ARBA" id="ARBA00022801"/>
    </source>
</evidence>
<feature type="domain" description="PA14" evidence="5">
    <location>
        <begin position="475"/>
        <end position="621"/>
    </location>
</feature>
<dbReference type="GO" id="GO:0031222">
    <property type="term" value="P:arabinan catabolic process"/>
    <property type="evidence" value="ECO:0007669"/>
    <property type="project" value="TreeGrafter"/>
</dbReference>
<dbReference type="InterPro" id="IPR017853">
    <property type="entry name" value="GH"/>
</dbReference>
<proteinExistence type="inferred from homology"/>
<dbReference type="Pfam" id="PF00933">
    <property type="entry name" value="Glyco_hydro_3"/>
    <property type="match status" value="1"/>
</dbReference>
<dbReference type="InterPro" id="IPR002772">
    <property type="entry name" value="Glyco_hydro_3_C"/>
</dbReference>
<comment type="similarity">
    <text evidence="1">Belongs to the glycosyl hydrolase 3 family.</text>
</comment>
<organism evidence="6 7">
    <name type="scientific">Ereboglobus luteus</name>
    <dbReference type="NCBI Taxonomy" id="1796921"/>
    <lineage>
        <taxon>Bacteria</taxon>
        <taxon>Pseudomonadati</taxon>
        <taxon>Verrucomicrobiota</taxon>
        <taxon>Opitutia</taxon>
        <taxon>Opitutales</taxon>
        <taxon>Opitutaceae</taxon>
        <taxon>Ereboglobus</taxon>
    </lineage>
</organism>
<dbReference type="PRINTS" id="PR00133">
    <property type="entry name" value="GLHYDRLASE3"/>
</dbReference>
<dbReference type="Gene3D" id="2.60.40.10">
    <property type="entry name" value="Immunoglobulins"/>
    <property type="match status" value="1"/>
</dbReference>
<keyword evidence="3" id="KW-0378">Hydrolase</keyword>
<dbReference type="Pfam" id="PF14310">
    <property type="entry name" value="Fn3-like"/>
    <property type="match status" value="1"/>
</dbReference>
<dbReference type="PROSITE" id="PS51820">
    <property type="entry name" value="PA14"/>
    <property type="match status" value="1"/>
</dbReference>
<keyword evidence="7" id="KW-1185">Reference proteome</keyword>
<gene>
    <name evidence="6" type="ORF">CKA38_05335</name>
</gene>
<dbReference type="SUPFAM" id="SSF52279">
    <property type="entry name" value="Beta-D-glucan exohydrolase, C-terminal domain"/>
    <property type="match status" value="1"/>
</dbReference>
<dbReference type="GO" id="GO:0045493">
    <property type="term" value="P:xylan catabolic process"/>
    <property type="evidence" value="ECO:0007669"/>
    <property type="project" value="InterPro"/>
</dbReference>
<evidence type="ECO:0000256" key="1">
    <source>
        <dbReference type="ARBA" id="ARBA00005336"/>
    </source>
</evidence>
<dbReference type="GO" id="GO:0009044">
    <property type="term" value="F:xylan 1,4-beta-xylosidase activity"/>
    <property type="evidence" value="ECO:0007669"/>
    <property type="project" value="InterPro"/>
</dbReference>
<protein>
    <recommendedName>
        <fullName evidence="5">PA14 domain-containing protein</fullName>
    </recommendedName>
</protein>
<evidence type="ECO:0000313" key="7">
    <source>
        <dbReference type="Proteomes" id="UP000244896"/>
    </source>
</evidence>
<accession>A0A2U8E1L0</accession>
<sequence length="883" mass="96464">MSHKFTKIAVLLVCISALQSFSISAFSSTPAFRNPDLPLEQRLDDLVSQLTIDEKIGQLMMATPAIPRLGIPAYDWWNEALHGVARNGVATVYPQAIGLAATWNPELHQRVADSIATEARAKNNELLRTSKTGNTKRYQGLTIWSPNINIFRDPRWGRGQETYGEDPLLTSELGVAFVRGLQGDDPRYLKTVATIKHYAVHSGPEPLRHRFNAISSERDLWETYLPAFEAGIVEGRAGSLMSAYNAINGIPAPAHRELLTDILRDKWGFEGAVVSDVGGIADIWRPKAHLYSKDAAEASAAAIKAGNELASDKTYEALPDALKRGLITETEIDTALRRLLKLLFRLGHFDPPDRVPYRGIPISENDSPAHDALALEAARQSLVLLKNDGALPLDAKKLAGKTVAILGPAGFEESTIIGNYAGTPSRKVTLADGIRAKLESKGVRVLAEPAVPLVKGFRVTGDAIPDGVLFTDATRATPGLKAEVFSNEKQDSKKPNLVGNLVATQMQTQIDLQWDETQPAGEIPITHASIRWTGVMVPKITGEYTLGVVSEGAMRLYINDKRVIDFWRRDAERPLSTTITLNAGQTYDIRIEYVQLTRKGRVQLGWIAPGNNDAHDRAMAAARAADHIILTLGITPDLEGESMTVTAEGFTGGDRLTLQLPETQRVLLDQIAALKKPVILVLTGGAAIAFDDAKANAALFAWYYGQRGADAVAEALLGETNPAGRLPVTFYKNDGDLPPFEDYSMANRTYRYFTGKPLYAFGHGLSYTTFEYQNLALQTNATGGVTAKVTIKNTGARDGDEVVQIYATAKNAPVPMPLRQLAGFKRVTLKADETATVEIEIPFARLRRWDEANKRYTVDACDWLFAAGPASDNPALTANYKTR</sequence>
<dbReference type="PANTHER" id="PTHR42721:SF3">
    <property type="entry name" value="BETA-D-XYLOSIDASE 5-RELATED"/>
    <property type="match status" value="1"/>
</dbReference>
<dbReference type="SUPFAM" id="SSF51445">
    <property type="entry name" value="(Trans)glycosidases"/>
    <property type="match status" value="1"/>
</dbReference>
<keyword evidence="2 4" id="KW-0732">Signal</keyword>
<dbReference type="InterPro" id="IPR001764">
    <property type="entry name" value="Glyco_hydro_3_N"/>
</dbReference>
<reference evidence="6 7" key="1">
    <citation type="journal article" date="2018" name="Syst. Appl. Microbiol.">
        <title>Ereboglobus luteus gen. nov. sp. nov. from cockroach guts, and new insights into the oxygen relationship of the genera Opitutus and Didymococcus (Verrucomicrobia: Opitutaceae).</title>
        <authorList>
            <person name="Tegtmeier D."/>
            <person name="Belitz A."/>
            <person name="Radek R."/>
            <person name="Heimerl T."/>
            <person name="Brune A."/>
        </authorList>
    </citation>
    <scope>NUCLEOTIDE SEQUENCE [LARGE SCALE GENOMIC DNA]</scope>
    <source>
        <strain evidence="6 7">Ho45</strain>
    </source>
</reference>
<dbReference type="InterPro" id="IPR037524">
    <property type="entry name" value="PA14/GLEYA"/>
</dbReference>
<dbReference type="InterPro" id="IPR026891">
    <property type="entry name" value="Fn3-like"/>
</dbReference>
<dbReference type="KEGG" id="elut:CKA38_05335"/>
<dbReference type="InterPro" id="IPR013783">
    <property type="entry name" value="Ig-like_fold"/>
</dbReference>